<protein>
    <submittedName>
        <fullName evidence="7">HrpA-like helicase</fullName>
        <ecNumber evidence="7">3.6.4.13</ecNumber>
    </submittedName>
</protein>
<dbReference type="KEGG" id="cut:CUTER_00360"/>
<keyword evidence="4" id="KW-0067">ATP-binding</keyword>
<dbReference type="InterPro" id="IPR014001">
    <property type="entry name" value="Helicase_ATP-bd"/>
</dbReference>
<keyword evidence="1" id="KW-0547">Nucleotide-binding</keyword>
<dbReference type="PROSITE" id="PS51194">
    <property type="entry name" value="HELICASE_CTER"/>
    <property type="match status" value="1"/>
</dbReference>
<organism evidence="7 8">
    <name type="scientific">Corynebacterium uterequi</name>
    <dbReference type="NCBI Taxonomy" id="1072256"/>
    <lineage>
        <taxon>Bacteria</taxon>
        <taxon>Bacillati</taxon>
        <taxon>Actinomycetota</taxon>
        <taxon>Actinomycetes</taxon>
        <taxon>Mycobacteriales</taxon>
        <taxon>Corynebacteriaceae</taxon>
        <taxon>Corynebacterium</taxon>
    </lineage>
</organism>
<proteinExistence type="predicted"/>
<evidence type="ECO:0000313" key="8">
    <source>
        <dbReference type="Proteomes" id="UP000035548"/>
    </source>
</evidence>
<accession>A0A0G3H9Q0</accession>
<dbReference type="InterPro" id="IPR007502">
    <property type="entry name" value="Helicase-assoc_dom"/>
</dbReference>
<reference evidence="8" key="2">
    <citation type="submission" date="2015-05" db="EMBL/GenBank/DDBJ databases">
        <title>Complete genome sequence of Corynebacterium uterequi DSM 45634, isolated from the uterus of a maiden mare.</title>
        <authorList>
            <person name="Ruckert C."/>
            <person name="Albersmeier A."/>
            <person name="Winkler A."/>
            <person name="Tauch A."/>
        </authorList>
    </citation>
    <scope>NUCLEOTIDE SEQUENCE [LARGE SCALE GENOMIC DNA]</scope>
    <source>
        <strain evidence="8">DSM 45634</strain>
    </source>
</reference>
<dbReference type="CDD" id="cd18791">
    <property type="entry name" value="SF2_C_RHA"/>
    <property type="match status" value="1"/>
</dbReference>
<evidence type="ECO:0000259" key="6">
    <source>
        <dbReference type="PROSITE" id="PS51194"/>
    </source>
</evidence>
<gene>
    <name evidence="7" type="ORF">CUTER_00360</name>
</gene>
<evidence type="ECO:0000259" key="5">
    <source>
        <dbReference type="PROSITE" id="PS51192"/>
    </source>
</evidence>
<dbReference type="PANTHER" id="PTHR43519:SF1">
    <property type="entry name" value="ATP-DEPENDENT RNA HELICASE HRPB"/>
    <property type="match status" value="1"/>
</dbReference>
<dbReference type="SMART" id="SM00487">
    <property type="entry name" value="DEXDc"/>
    <property type="match status" value="1"/>
</dbReference>
<dbReference type="Gene3D" id="3.40.50.300">
    <property type="entry name" value="P-loop containing nucleotide triphosphate hydrolases"/>
    <property type="match status" value="2"/>
</dbReference>
<dbReference type="SUPFAM" id="SSF52540">
    <property type="entry name" value="P-loop containing nucleoside triphosphate hydrolases"/>
    <property type="match status" value="1"/>
</dbReference>
<dbReference type="Proteomes" id="UP000035548">
    <property type="component" value="Chromosome"/>
</dbReference>
<feature type="domain" description="Helicase ATP-binding" evidence="5">
    <location>
        <begin position="23"/>
        <end position="181"/>
    </location>
</feature>
<evidence type="ECO:0000313" key="7">
    <source>
        <dbReference type="EMBL" id="AKK10101.1"/>
    </source>
</evidence>
<dbReference type="GO" id="GO:0003676">
    <property type="term" value="F:nucleic acid binding"/>
    <property type="evidence" value="ECO:0007669"/>
    <property type="project" value="InterPro"/>
</dbReference>
<dbReference type="PROSITE" id="PS51192">
    <property type="entry name" value="HELICASE_ATP_BIND_1"/>
    <property type="match status" value="1"/>
</dbReference>
<feature type="domain" description="Helicase C-terminal" evidence="6">
    <location>
        <begin position="211"/>
        <end position="368"/>
    </location>
</feature>
<dbReference type="InterPro" id="IPR001650">
    <property type="entry name" value="Helicase_C-like"/>
</dbReference>
<dbReference type="PATRIC" id="fig|1072256.5.peg.70"/>
<dbReference type="GO" id="GO:0016787">
    <property type="term" value="F:hydrolase activity"/>
    <property type="evidence" value="ECO:0007669"/>
    <property type="project" value="UniProtKB-KW"/>
</dbReference>
<dbReference type="EMBL" id="CP011546">
    <property type="protein sequence ID" value="AKK10101.1"/>
    <property type="molecule type" value="Genomic_DNA"/>
</dbReference>
<dbReference type="Pfam" id="PF00270">
    <property type="entry name" value="DEAD"/>
    <property type="match status" value="1"/>
</dbReference>
<dbReference type="PANTHER" id="PTHR43519">
    <property type="entry name" value="ATP-DEPENDENT RNA HELICASE HRPB"/>
    <property type="match status" value="1"/>
</dbReference>
<dbReference type="GO" id="GO:0003724">
    <property type="term" value="F:RNA helicase activity"/>
    <property type="evidence" value="ECO:0007669"/>
    <property type="project" value="UniProtKB-EC"/>
</dbReference>
<dbReference type="OrthoDB" id="9805617at2"/>
<evidence type="ECO:0000256" key="2">
    <source>
        <dbReference type="ARBA" id="ARBA00022801"/>
    </source>
</evidence>
<keyword evidence="2 7" id="KW-0378">Hydrolase</keyword>
<dbReference type="InterPro" id="IPR048333">
    <property type="entry name" value="HA2_WH"/>
</dbReference>
<name>A0A0G3H9Q0_9CORY</name>
<dbReference type="InterPro" id="IPR013689">
    <property type="entry name" value="RNA_helicase_ATP-dep_HrpB_C"/>
</dbReference>
<dbReference type="InterPro" id="IPR027417">
    <property type="entry name" value="P-loop_NTPase"/>
</dbReference>
<keyword evidence="3 7" id="KW-0347">Helicase</keyword>
<dbReference type="InterPro" id="IPR011545">
    <property type="entry name" value="DEAD/DEAH_box_helicase_dom"/>
</dbReference>
<keyword evidence="8" id="KW-1185">Reference proteome</keyword>
<dbReference type="Pfam" id="PF00271">
    <property type="entry name" value="Helicase_C"/>
    <property type="match status" value="1"/>
</dbReference>
<dbReference type="Gene3D" id="1.20.120.1080">
    <property type="match status" value="1"/>
</dbReference>
<dbReference type="SMART" id="SM00847">
    <property type="entry name" value="HA2"/>
    <property type="match status" value="1"/>
</dbReference>
<dbReference type="GO" id="GO:0005524">
    <property type="term" value="F:ATP binding"/>
    <property type="evidence" value="ECO:0007669"/>
    <property type="project" value="UniProtKB-KW"/>
</dbReference>
<dbReference type="Pfam" id="PF08482">
    <property type="entry name" value="HrpB_C"/>
    <property type="match status" value="1"/>
</dbReference>
<evidence type="ECO:0000256" key="3">
    <source>
        <dbReference type="ARBA" id="ARBA00022806"/>
    </source>
</evidence>
<evidence type="ECO:0000256" key="4">
    <source>
        <dbReference type="ARBA" id="ARBA00022840"/>
    </source>
</evidence>
<dbReference type="AlphaFoldDB" id="A0A0G3H9Q0"/>
<evidence type="ECO:0000256" key="1">
    <source>
        <dbReference type="ARBA" id="ARBA00022741"/>
    </source>
</evidence>
<sequence length="759" mass="80352">MPSRAFDLDHIGAGLPVAGTIARLPGLLGSTLVVEAPPGTGKTTLLPPALANAVGGTVLVTGPRRVAVRAAARRLAQLDGSELGDRVGYSIRGEHRRGSQVHFMTPGVLLRRLLSDPELAGVNGVIVDEVHERQLETDLVLAMLAELVQLREDLVVVAMSATLDVARYQQVLGGAPVLTTPAVTHPLTFDYRPHPGRAQRSPEFYDHLAASARAAVAETGHSALVFVPGVREVERVVAAAGPAALPLHGRLSSREQDRALQPSDQPRIVVSTAVAESALTVPGVRVVVDSGLSRVPRRDAARAMTGLVTLSSAASTADQRAGRAGREGPGLVIRAYSESDYHHFAPHITPEIATSDLTDAALTLAAWGTPRGEGLPLLDAPPAPAITDAEATLRRLGAVDADGGVTDHGRRLAELPVDPRLGSALLRFGRPAADIVAVLGDSPRGDLARAVPDRRQVRRLAQLVGPGRDVSPGQVVAAAFPNQVARHMGQRDYLLASGTRARLPEGLGLGGAAWLAVAEVSRSGSGASIRAAARLTEEQAIAAVGLTEDTIAEVRDGAVRGRRVRRVGAIELSSTPVALSREEAAHALAGSVTLADFPLSQRAEQLRDRLAFLHATLGAPWPDISAPVDLSPEIQQLAGGTPIAKIDPYPIFQRLLPWPEAARLEELAPDTLALPSGRRPRIEYGDGRPVVRVKLQDCFGLDESPLVAGIRVQFHLLSPAARPLAVTDDLASFWAGPYQQVRKEMRGRYPKHPWPEVVS</sequence>
<dbReference type="SMART" id="SM00490">
    <property type="entry name" value="HELICc"/>
    <property type="match status" value="1"/>
</dbReference>
<dbReference type="Pfam" id="PF04408">
    <property type="entry name" value="WHD_HA2"/>
    <property type="match status" value="1"/>
</dbReference>
<dbReference type="RefSeq" id="WP_047258756.1">
    <property type="nucleotide sequence ID" value="NZ_CP011546.1"/>
</dbReference>
<dbReference type="STRING" id="1072256.CUTER_00360"/>
<reference evidence="7 8" key="1">
    <citation type="journal article" date="2015" name="Genome Announc.">
        <title>Virulence Factor Genes Detected in the Complete Genome Sequence of Corynebacterium uterequi DSM 45634, Isolated from the Uterus of a Maiden Mare.</title>
        <authorList>
            <person name="Ruckert C."/>
            <person name="Kriete M."/>
            <person name="Jaenicke S."/>
            <person name="Winkler A."/>
            <person name="Tauch A."/>
        </authorList>
    </citation>
    <scope>NUCLEOTIDE SEQUENCE [LARGE SCALE GENOMIC DNA]</scope>
    <source>
        <strain evidence="7 8">DSM 45634</strain>
    </source>
</reference>
<dbReference type="EC" id="3.6.4.13" evidence="7"/>